<feature type="region of interest" description="Disordered" evidence="1">
    <location>
        <begin position="1"/>
        <end position="28"/>
    </location>
</feature>
<evidence type="ECO:0000313" key="3">
    <source>
        <dbReference type="Proteomes" id="UP000222542"/>
    </source>
</evidence>
<accession>A0A2G3A4I8</accession>
<sequence length="83" mass="8904">MKKLESQLQNRMAKTGKKSEATDPSIDDLGRKLDMMKENLLPVQNGILGSCYCPLQVVLEPATALRALDGNSSMAVLVGASNV</sequence>
<keyword evidence="3" id="KW-1185">Reference proteome</keyword>
<reference evidence="2 3" key="1">
    <citation type="journal article" date="2014" name="Nat. Genet.">
        <title>Genome sequence of the hot pepper provides insights into the evolution of pungency in Capsicum species.</title>
        <authorList>
            <person name="Kim S."/>
            <person name="Park M."/>
            <person name="Yeom S.I."/>
            <person name="Kim Y.M."/>
            <person name="Lee J.M."/>
            <person name="Lee H.A."/>
            <person name="Seo E."/>
            <person name="Choi J."/>
            <person name="Cheong K."/>
            <person name="Kim K.T."/>
            <person name="Jung K."/>
            <person name="Lee G.W."/>
            <person name="Oh S.K."/>
            <person name="Bae C."/>
            <person name="Kim S.B."/>
            <person name="Lee H.Y."/>
            <person name="Kim S.Y."/>
            <person name="Kim M.S."/>
            <person name="Kang B.C."/>
            <person name="Jo Y.D."/>
            <person name="Yang H.B."/>
            <person name="Jeong H.J."/>
            <person name="Kang W.H."/>
            <person name="Kwon J.K."/>
            <person name="Shin C."/>
            <person name="Lim J.Y."/>
            <person name="Park J.H."/>
            <person name="Huh J.H."/>
            <person name="Kim J.S."/>
            <person name="Kim B.D."/>
            <person name="Cohen O."/>
            <person name="Paran I."/>
            <person name="Suh M.C."/>
            <person name="Lee S.B."/>
            <person name="Kim Y.K."/>
            <person name="Shin Y."/>
            <person name="Noh S.J."/>
            <person name="Park J."/>
            <person name="Seo Y.S."/>
            <person name="Kwon S.Y."/>
            <person name="Kim H.A."/>
            <person name="Park J.M."/>
            <person name="Kim H.J."/>
            <person name="Choi S.B."/>
            <person name="Bosland P.W."/>
            <person name="Reeves G."/>
            <person name="Jo S.H."/>
            <person name="Lee B.W."/>
            <person name="Cho H.T."/>
            <person name="Choi H.S."/>
            <person name="Lee M.S."/>
            <person name="Yu Y."/>
            <person name="Do Choi Y."/>
            <person name="Park B.S."/>
            <person name="van Deynze A."/>
            <person name="Ashrafi H."/>
            <person name="Hill T."/>
            <person name="Kim W.T."/>
            <person name="Pai H.S."/>
            <person name="Ahn H.K."/>
            <person name="Yeam I."/>
            <person name="Giovannoni J.J."/>
            <person name="Rose J.K."/>
            <person name="Sorensen I."/>
            <person name="Lee S.J."/>
            <person name="Kim R.W."/>
            <person name="Choi I.Y."/>
            <person name="Choi B.S."/>
            <person name="Lim J.S."/>
            <person name="Lee Y.H."/>
            <person name="Choi D."/>
        </authorList>
    </citation>
    <scope>NUCLEOTIDE SEQUENCE [LARGE SCALE GENOMIC DNA]</scope>
    <source>
        <strain evidence="3">cv. CM334</strain>
    </source>
</reference>
<comment type="caution">
    <text evidence="2">The sequence shown here is derived from an EMBL/GenBank/DDBJ whole genome shotgun (WGS) entry which is preliminary data.</text>
</comment>
<organism evidence="2 3">
    <name type="scientific">Capsicum annuum</name>
    <name type="common">Capsicum pepper</name>
    <dbReference type="NCBI Taxonomy" id="4072"/>
    <lineage>
        <taxon>Eukaryota</taxon>
        <taxon>Viridiplantae</taxon>
        <taxon>Streptophyta</taxon>
        <taxon>Embryophyta</taxon>
        <taxon>Tracheophyta</taxon>
        <taxon>Spermatophyta</taxon>
        <taxon>Magnoliopsida</taxon>
        <taxon>eudicotyledons</taxon>
        <taxon>Gunneridae</taxon>
        <taxon>Pentapetalae</taxon>
        <taxon>asterids</taxon>
        <taxon>lamiids</taxon>
        <taxon>Solanales</taxon>
        <taxon>Solanaceae</taxon>
        <taxon>Solanoideae</taxon>
        <taxon>Capsiceae</taxon>
        <taxon>Capsicum</taxon>
    </lineage>
</organism>
<dbReference type="EMBL" id="AYRZ02000002">
    <property type="protein sequence ID" value="PHT89156.1"/>
    <property type="molecule type" value="Genomic_DNA"/>
</dbReference>
<dbReference type="Proteomes" id="UP000222542">
    <property type="component" value="Unassembled WGS sequence"/>
</dbReference>
<gene>
    <name evidence="2" type="ORF">T459_04269</name>
</gene>
<dbReference type="Gramene" id="PHT89156">
    <property type="protein sequence ID" value="PHT89156"/>
    <property type="gene ID" value="T459_04269"/>
</dbReference>
<evidence type="ECO:0000256" key="1">
    <source>
        <dbReference type="SAM" id="MobiDB-lite"/>
    </source>
</evidence>
<protein>
    <submittedName>
        <fullName evidence="2">Uncharacterized protein</fullName>
    </submittedName>
</protein>
<reference evidence="2 3" key="2">
    <citation type="journal article" date="2017" name="Genome Biol.">
        <title>New reference genome sequences of hot pepper reveal the massive evolution of plant disease-resistance genes by retroduplication.</title>
        <authorList>
            <person name="Kim S."/>
            <person name="Park J."/>
            <person name="Yeom S.I."/>
            <person name="Kim Y.M."/>
            <person name="Seo E."/>
            <person name="Kim K.T."/>
            <person name="Kim M.S."/>
            <person name="Lee J.M."/>
            <person name="Cheong K."/>
            <person name="Shin H.S."/>
            <person name="Kim S.B."/>
            <person name="Han K."/>
            <person name="Lee J."/>
            <person name="Park M."/>
            <person name="Lee H.A."/>
            <person name="Lee H.Y."/>
            <person name="Lee Y."/>
            <person name="Oh S."/>
            <person name="Lee J.H."/>
            <person name="Choi E."/>
            <person name="Choi E."/>
            <person name="Lee S.E."/>
            <person name="Jeon J."/>
            <person name="Kim H."/>
            <person name="Choi G."/>
            <person name="Song H."/>
            <person name="Lee J."/>
            <person name="Lee S.C."/>
            <person name="Kwon J.K."/>
            <person name="Lee H.Y."/>
            <person name="Koo N."/>
            <person name="Hong Y."/>
            <person name="Kim R.W."/>
            <person name="Kang W.H."/>
            <person name="Huh J.H."/>
            <person name="Kang B.C."/>
            <person name="Yang T.J."/>
            <person name="Lee Y.H."/>
            <person name="Bennetzen J.L."/>
            <person name="Choi D."/>
        </authorList>
    </citation>
    <scope>NUCLEOTIDE SEQUENCE [LARGE SCALE GENOMIC DNA]</scope>
    <source>
        <strain evidence="3">cv. CM334</strain>
    </source>
</reference>
<evidence type="ECO:0000313" key="2">
    <source>
        <dbReference type="EMBL" id="PHT89156.1"/>
    </source>
</evidence>
<proteinExistence type="predicted"/>
<name>A0A2G3A4I8_CAPAN</name>
<dbReference type="AlphaFoldDB" id="A0A2G3A4I8"/>
<feature type="compositionally biased region" description="Polar residues" evidence="1">
    <location>
        <begin position="1"/>
        <end position="12"/>
    </location>
</feature>